<protein>
    <recommendedName>
        <fullName evidence="3">Secretion system C-terminal sorting domain-containing protein</fullName>
    </recommendedName>
</protein>
<keyword evidence="5" id="KW-1185">Reference proteome</keyword>
<keyword evidence="1 2" id="KW-0732">Signal</keyword>
<comment type="caution">
    <text evidence="4">The sequence shown here is derived from an EMBL/GenBank/DDBJ whole genome shotgun (WGS) entry which is preliminary data.</text>
</comment>
<dbReference type="RefSeq" id="WP_027885561.1">
    <property type="nucleotide sequence ID" value="NZ_BMWY01000010.1"/>
</dbReference>
<feature type="domain" description="Secretion system C-terminal sorting" evidence="3">
    <location>
        <begin position="564"/>
        <end position="635"/>
    </location>
</feature>
<dbReference type="EMBL" id="BMWY01000010">
    <property type="protein sequence ID" value="GGZ64218.1"/>
    <property type="molecule type" value="Genomic_DNA"/>
</dbReference>
<dbReference type="InterPro" id="IPR026444">
    <property type="entry name" value="Secre_tail"/>
</dbReference>
<evidence type="ECO:0000256" key="2">
    <source>
        <dbReference type="SAM" id="SignalP"/>
    </source>
</evidence>
<dbReference type="PANTHER" id="PTHR35580:SF1">
    <property type="entry name" value="PHYTASE-LIKE DOMAIN-CONTAINING PROTEIN"/>
    <property type="match status" value="1"/>
</dbReference>
<feature type="signal peptide" evidence="2">
    <location>
        <begin position="1"/>
        <end position="22"/>
    </location>
</feature>
<evidence type="ECO:0000256" key="1">
    <source>
        <dbReference type="ARBA" id="ARBA00022729"/>
    </source>
</evidence>
<dbReference type="Pfam" id="PF06739">
    <property type="entry name" value="SBBP"/>
    <property type="match status" value="1"/>
</dbReference>
<dbReference type="InterPro" id="IPR010620">
    <property type="entry name" value="SBBP_repeat"/>
</dbReference>
<dbReference type="PANTHER" id="PTHR35580">
    <property type="entry name" value="CELL SURFACE GLYCOPROTEIN (S-LAYER PROTEIN)-LIKE PROTEIN"/>
    <property type="match status" value="1"/>
</dbReference>
<dbReference type="Proteomes" id="UP000615593">
    <property type="component" value="Unassembled WGS sequence"/>
</dbReference>
<evidence type="ECO:0000259" key="3">
    <source>
        <dbReference type="Pfam" id="PF18962"/>
    </source>
</evidence>
<sequence length="637" mass="70146">MRKSLLYFVFLISSVLSTTIYAQQNTYEWSWAKRGGGGRVISSNSKDNTQRVHSIDVDRNNNYYFLSQIGGENLQGSIPTFGNVPNDTIVINDYSESTDVYSYQKKRDTYLVSTNCQGDFRWQKTIGGSGDVYAYGMGVDSLGGVYVAGNSWNISSSPTGSVPLHYDQDTIRNTLTPDKNIFLIKYDSIGNYEWLREPQPFDSNPDWGYASSGEIFVEEDGTVHWMVILDPGSTLENGAITAEDNYLSVSNSQVGDVGVIKYDKDGNFLGYVRLNIDMDNHIGMRTTSKIDFNYNKASNTYYLAVSSRFGDDLYHPAIINNTEITGAYFVAAFNSTAGNAEWWQEFSEDWGGTIRDIVIDKNGDIYITGYFAALLENGQIAGYPSFAGLTFGGYLKETFCMKLNATNGQGIWVSYSDGSCAEGESLAVNEDGVFLGQGYCTLGGGGHYWGNAYFTRPSGHGQDPVVIQLDKNTGDAIKIHDIMGAGYGETDEITAITTDKLGNILVGGYMKSSHIFDNHSVVPQLDKKVTHPSDFFIAQLGKDGVSCSDPILTVAESEKLAIKLWPNPTQGRIHIESESFINSINIYNVLGQKADVSLDNTSTANGQMIDISSLSSGIYFIEIQSGKQREIKKIIKE</sequence>
<dbReference type="NCBIfam" id="TIGR04183">
    <property type="entry name" value="Por_Secre_tail"/>
    <property type="match status" value="1"/>
</dbReference>
<accession>A0ABQ3C3W6</accession>
<dbReference type="InterPro" id="IPR052918">
    <property type="entry name" value="Motility_Chemotaxis_Reg"/>
</dbReference>
<dbReference type="GeneID" id="94370375"/>
<organism evidence="4 5">
    <name type="scientific">Mesonia mobilis</name>
    <dbReference type="NCBI Taxonomy" id="369791"/>
    <lineage>
        <taxon>Bacteria</taxon>
        <taxon>Pseudomonadati</taxon>
        <taxon>Bacteroidota</taxon>
        <taxon>Flavobacteriia</taxon>
        <taxon>Flavobacteriales</taxon>
        <taxon>Flavobacteriaceae</taxon>
        <taxon>Mesonia</taxon>
    </lineage>
</organism>
<reference evidence="5" key="1">
    <citation type="journal article" date="2019" name="Int. J. Syst. Evol. Microbiol.">
        <title>The Global Catalogue of Microorganisms (GCM) 10K type strain sequencing project: providing services to taxonomists for standard genome sequencing and annotation.</title>
        <authorList>
            <consortium name="The Broad Institute Genomics Platform"/>
            <consortium name="The Broad Institute Genome Sequencing Center for Infectious Disease"/>
            <person name="Wu L."/>
            <person name="Ma J."/>
        </authorList>
    </citation>
    <scope>NUCLEOTIDE SEQUENCE [LARGE SCALE GENOMIC DNA]</scope>
    <source>
        <strain evidence="5">KCTC 12708</strain>
    </source>
</reference>
<dbReference type="Pfam" id="PF18962">
    <property type="entry name" value="Por_Secre_tail"/>
    <property type="match status" value="1"/>
</dbReference>
<evidence type="ECO:0000313" key="5">
    <source>
        <dbReference type="Proteomes" id="UP000615593"/>
    </source>
</evidence>
<feature type="chain" id="PRO_5046180462" description="Secretion system C-terminal sorting domain-containing protein" evidence="2">
    <location>
        <begin position="23"/>
        <end position="637"/>
    </location>
</feature>
<name>A0ABQ3C3W6_9FLAO</name>
<proteinExistence type="predicted"/>
<evidence type="ECO:0000313" key="4">
    <source>
        <dbReference type="EMBL" id="GGZ64218.1"/>
    </source>
</evidence>
<gene>
    <name evidence="4" type="ORF">GCM10008088_27090</name>
</gene>